<dbReference type="RefSeq" id="WP_183322017.1">
    <property type="nucleotide sequence ID" value="NZ_JACHVQ010000003.1"/>
</dbReference>
<reference evidence="3 4" key="1">
    <citation type="submission" date="2020-08" db="EMBL/GenBank/DDBJ databases">
        <title>Sequencing the genomes of 1000 actinobacteria strains.</title>
        <authorList>
            <person name="Klenk H.-P."/>
        </authorList>
    </citation>
    <scope>NUCLEOTIDE SEQUENCE [LARGE SCALE GENOMIC DNA]</scope>
    <source>
        <strain evidence="3 4">DSM 105369</strain>
    </source>
</reference>
<protein>
    <recommendedName>
        <fullName evidence="2">Fe2OG dioxygenase domain-containing protein</fullName>
    </recommendedName>
</protein>
<dbReference type="Proteomes" id="UP000559182">
    <property type="component" value="Unassembled WGS sequence"/>
</dbReference>
<comment type="caution">
    <text evidence="3">The sequence shown here is derived from an EMBL/GenBank/DDBJ whole genome shotgun (WGS) entry which is preliminary data.</text>
</comment>
<sequence>MSDTTTAPVAYADFVDLERYPIHDLGSERGRAFVASCKAEMDATGVCNLVGFIRPEAVDAMVQIAGELADKAWPMDRTHTVYFEKPDESVPESDPRRHEVRSAKHGIAYDYLPEDAPVRRLYESDDLTAFIAAVLGKDKLYRSADPLDAFQVTTFYPGEELGWHFDRSEFSMTVMYQPADSGGEFLYAPGLRTDDDENYDGVAEVLAGDTSGLKVLPSSPGSLAFFRGEHALHHVTPIEGDTPRINSVLTYGERPDMKLNDLTSELFYGRTSS</sequence>
<dbReference type="PROSITE" id="PS51471">
    <property type="entry name" value="FE2OG_OXY"/>
    <property type="match status" value="1"/>
</dbReference>
<dbReference type="GO" id="GO:0016491">
    <property type="term" value="F:oxidoreductase activity"/>
    <property type="evidence" value="ECO:0007669"/>
    <property type="project" value="UniProtKB-KW"/>
</dbReference>
<comment type="similarity">
    <text evidence="1">Belongs to the iron/ascorbate-dependent oxidoreductase family.</text>
</comment>
<keyword evidence="1" id="KW-0560">Oxidoreductase</keyword>
<accession>A0A839N9Q5</accession>
<keyword evidence="4" id="KW-1185">Reference proteome</keyword>
<evidence type="ECO:0000313" key="3">
    <source>
        <dbReference type="EMBL" id="MBB2893549.1"/>
    </source>
</evidence>
<keyword evidence="1" id="KW-0479">Metal-binding</keyword>
<dbReference type="EMBL" id="JACHVQ010000003">
    <property type="protein sequence ID" value="MBB2893549.1"/>
    <property type="molecule type" value="Genomic_DNA"/>
</dbReference>
<gene>
    <name evidence="3" type="ORF">FHU39_003580</name>
</gene>
<dbReference type="GO" id="GO:0046872">
    <property type="term" value="F:metal ion binding"/>
    <property type="evidence" value="ECO:0007669"/>
    <property type="project" value="UniProtKB-KW"/>
</dbReference>
<dbReference type="Pfam" id="PF23169">
    <property type="entry name" value="HalD"/>
    <property type="match status" value="1"/>
</dbReference>
<dbReference type="Gene3D" id="2.60.120.620">
    <property type="entry name" value="q2cbj1_9rhob like domain"/>
    <property type="match status" value="1"/>
</dbReference>
<evidence type="ECO:0000259" key="2">
    <source>
        <dbReference type="PROSITE" id="PS51471"/>
    </source>
</evidence>
<keyword evidence="1" id="KW-0408">Iron</keyword>
<proteinExistence type="inferred from homology"/>
<evidence type="ECO:0000256" key="1">
    <source>
        <dbReference type="RuleBase" id="RU003682"/>
    </source>
</evidence>
<dbReference type="AlphaFoldDB" id="A0A839N9Q5"/>
<organism evidence="3 4">
    <name type="scientific">Flexivirga oryzae</name>
    <dbReference type="NCBI Taxonomy" id="1794944"/>
    <lineage>
        <taxon>Bacteria</taxon>
        <taxon>Bacillati</taxon>
        <taxon>Actinomycetota</taxon>
        <taxon>Actinomycetes</taxon>
        <taxon>Micrococcales</taxon>
        <taxon>Dermacoccaceae</taxon>
        <taxon>Flexivirga</taxon>
    </lineage>
</organism>
<dbReference type="InterPro" id="IPR056470">
    <property type="entry name" value="BesD/HalB-like"/>
</dbReference>
<name>A0A839N9Q5_9MICO</name>
<feature type="domain" description="Fe2OG dioxygenase" evidence="2">
    <location>
        <begin position="145"/>
        <end position="255"/>
    </location>
</feature>
<dbReference type="SUPFAM" id="SSF51197">
    <property type="entry name" value="Clavaminate synthase-like"/>
    <property type="match status" value="1"/>
</dbReference>
<dbReference type="InterPro" id="IPR005123">
    <property type="entry name" value="Oxoglu/Fe-dep_dioxygenase_dom"/>
</dbReference>
<evidence type="ECO:0000313" key="4">
    <source>
        <dbReference type="Proteomes" id="UP000559182"/>
    </source>
</evidence>